<dbReference type="InterPro" id="IPR000836">
    <property type="entry name" value="PRTase_dom"/>
</dbReference>
<sequence length="73" mass="7967">MVGTTDCRERLAVSSDIYDVLQVLDSRTVIGATVVVIDDVSTTGDTFNAVARRLRETGAATVRGITLTRQPWR</sequence>
<feature type="domain" description="Phosphoribosyltransferase" evidence="1">
    <location>
        <begin position="24"/>
        <end position="71"/>
    </location>
</feature>
<keyword evidence="2" id="KW-0328">Glycosyltransferase</keyword>
<dbReference type="Pfam" id="PF00156">
    <property type="entry name" value="Pribosyltran"/>
    <property type="match status" value="1"/>
</dbReference>
<dbReference type="InterPro" id="IPR029057">
    <property type="entry name" value="PRTase-like"/>
</dbReference>
<keyword evidence="3" id="KW-1185">Reference proteome</keyword>
<accession>A0ABV9Y0K1</accession>
<name>A0ABV9Y0K1_9PSEU</name>
<dbReference type="SUPFAM" id="SSF53271">
    <property type="entry name" value="PRTase-like"/>
    <property type="match status" value="1"/>
</dbReference>
<dbReference type="EMBL" id="JBHSJB010000008">
    <property type="protein sequence ID" value="MFC5054176.1"/>
    <property type="molecule type" value="Genomic_DNA"/>
</dbReference>
<dbReference type="RefSeq" id="WP_344038640.1">
    <property type="nucleotide sequence ID" value="NZ_BAAAKE010000012.1"/>
</dbReference>
<protein>
    <submittedName>
        <fullName evidence="2">Phosphoribosyltransferase family protein</fullName>
    </submittedName>
</protein>
<organism evidence="2 3">
    <name type="scientific">Saccharothrix xinjiangensis</name>
    <dbReference type="NCBI Taxonomy" id="204798"/>
    <lineage>
        <taxon>Bacteria</taxon>
        <taxon>Bacillati</taxon>
        <taxon>Actinomycetota</taxon>
        <taxon>Actinomycetes</taxon>
        <taxon>Pseudonocardiales</taxon>
        <taxon>Pseudonocardiaceae</taxon>
        <taxon>Saccharothrix</taxon>
    </lineage>
</organism>
<dbReference type="Gene3D" id="3.40.50.2020">
    <property type="match status" value="1"/>
</dbReference>
<gene>
    <name evidence="2" type="ORF">ACFPFM_10440</name>
</gene>
<dbReference type="CDD" id="cd06223">
    <property type="entry name" value="PRTases_typeI"/>
    <property type="match status" value="1"/>
</dbReference>
<reference evidence="3" key="1">
    <citation type="journal article" date="2019" name="Int. J. Syst. Evol. Microbiol.">
        <title>The Global Catalogue of Microorganisms (GCM) 10K type strain sequencing project: providing services to taxonomists for standard genome sequencing and annotation.</title>
        <authorList>
            <consortium name="The Broad Institute Genomics Platform"/>
            <consortium name="The Broad Institute Genome Sequencing Center for Infectious Disease"/>
            <person name="Wu L."/>
            <person name="Ma J."/>
        </authorList>
    </citation>
    <scope>NUCLEOTIDE SEQUENCE [LARGE SCALE GENOMIC DNA]</scope>
    <source>
        <strain evidence="3">KCTC 12848</strain>
    </source>
</reference>
<comment type="caution">
    <text evidence="2">The sequence shown here is derived from an EMBL/GenBank/DDBJ whole genome shotgun (WGS) entry which is preliminary data.</text>
</comment>
<keyword evidence="2" id="KW-0808">Transferase</keyword>
<dbReference type="Proteomes" id="UP001595833">
    <property type="component" value="Unassembled WGS sequence"/>
</dbReference>
<evidence type="ECO:0000313" key="3">
    <source>
        <dbReference type="Proteomes" id="UP001595833"/>
    </source>
</evidence>
<dbReference type="GO" id="GO:0016757">
    <property type="term" value="F:glycosyltransferase activity"/>
    <property type="evidence" value="ECO:0007669"/>
    <property type="project" value="UniProtKB-KW"/>
</dbReference>
<evidence type="ECO:0000313" key="2">
    <source>
        <dbReference type="EMBL" id="MFC5054176.1"/>
    </source>
</evidence>
<evidence type="ECO:0000259" key="1">
    <source>
        <dbReference type="Pfam" id="PF00156"/>
    </source>
</evidence>
<proteinExistence type="predicted"/>